<dbReference type="RefSeq" id="WP_111439132.1">
    <property type="nucleotide sequence ID" value="NZ_QKZI01000002.1"/>
</dbReference>
<dbReference type="PROSITE" id="PS00099">
    <property type="entry name" value="THIOLASE_3"/>
    <property type="match status" value="1"/>
</dbReference>
<dbReference type="OrthoDB" id="9764892at2"/>
<organism evidence="10 11">
    <name type="scientific">Psychrobacillus insolitus</name>
    <dbReference type="NCBI Taxonomy" id="1461"/>
    <lineage>
        <taxon>Bacteria</taxon>
        <taxon>Bacillati</taxon>
        <taxon>Bacillota</taxon>
        <taxon>Bacilli</taxon>
        <taxon>Bacillales</taxon>
        <taxon>Bacillaceae</taxon>
        <taxon>Psychrobacillus</taxon>
    </lineage>
</organism>
<keyword evidence="4 7" id="KW-0012">Acyltransferase</keyword>
<evidence type="ECO:0000313" key="10">
    <source>
        <dbReference type="EMBL" id="PZX05682.1"/>
    </source>
</evidence>
<feature type="active site" description="Proton acceptor" evidence="6">
    <location>
        <position position="347"/>
    </location>
</feature>
<feature type="domain" description="Thiolase C-terminal" evidence="9">
    <location>
        <begin position="268"/>
        <end position="389"/>
    </location>
</feature>
<evidence type="ECO:0000313" key="11">
    <source>
        <dbReference type="Proteomes" id="UP000248646"/>
    </source>
</evidence>
<keyword evidence="3 7" id="KW-0808">Transferase</keyword>
<keyword evidence="11" id="KW-1185">Reference proteome</keyword>
<feature type="domain" description="Thiolase N-terminal" evidence="8">
    <location>
        <begin position="4"/>
        <end position="260"/>
    </location>
</feature>
<evidence type="ECO:0000256" key="4">
    <source>
        <dbReference type="ARBA" id="ARBA00023315"/>
    </source>
</evidence>
<reference evidence="10 11" key="1">
    <citation type="submission" date="2018-06" db="EMBL/GenBank/DDBJ databases">
        <title>Genomic Encyclopedia of Type Strains, Phase IV (KMG-IV): sequencing the most valuable type-strain genomes for metagenomic binning, comparative biology and taxonomic classification.</title>
        <authorList>
            <person name="Goeker M."/>
        </authorList>
    </citation>
    <scope>NUCLEOTIDE SEQUENCE [LARGE SCALE GENOMIC DNA]</scope>
    <source>
        <strain evidence="10 11">DSM 5</strain>
    </source>
</reference>
<evidence type="ECO:0000259" key="8">
    <source>
        <dbReference type="Pfam" id="PF00108"/>
    </source>
</evidence>
<dbReference type="InterPro" id="IPR020613">
    <property type="entry name" value="Thiolase_CS"/>
</dbReference>
<dbReference type="SUPFAM" id="SSF53901">
    <property type="entry name" value="Thiolase-like"/>
    <property type="match status" value="2"/>
</dbReference>
<dbReference type="Pfam" id="PF02803">
    <property type="entry name" value="Thiolase_C"/>
    <property type="match status" value="1"/>
</dbReference>
<dbReference type="InterPro" id="IPR020615">
    <property type="entry name" value="Thiolase_acyl_enz_int_AS"/>
</dbReference>
<feature type="active site" description="Acyl-thioester intermediate" evidence="6">
    <location>
        <position position="88"/>
    </location>
</feature>
<dbReference type="PIRSF" id="PIRSF000429">
    <property type="entry name" value="Ac-CoA_Ac_transf"/>
    <property type="match status" value="1"/>
</dbReference>
<accession>A0A2W7MR75</accession>
<dbReference type="InterPro" id="IPR002155">
    <property type="entry name" value="Thiolase"/>
</dbReference>
<dbReference type="Gene3D" id="3.40.47.10">
    <property type="match status" value="2"/>
</dbReference>
<dbReference type="EC" id="2.3.1.9" evidence="2"/>
<dbReference type="InterPro" id="IPR020616">
    <property type="entry name" value="Thiolase_N"/>
</dbReference>
<dbReference type="Pfam" id="PF00108">
    <property type="entry name" value="Thiolase_N"/>
    <property type="match status" value="1"/>
</dbReference>
<evidence type="ECO:0000256" key="1">
    <source>
        <dbReference type="ARBA" id="ARBA00010982"/>
    </source>
</evidence>
<dbReference type="InterPro" id="IPR016039">
    <property type="entry name" value="Thiolase-like"/>
</dbReference>
<dbReference type="CDD" id="cd00751">
    <property type="entry name" value="thiolase"/>
    <property type="match status" value="1"/>
</dbReference>
<dbReference type="InterPro" id="IPR020610">
    <property type="entry name" value="Thiolase_AS"/>
</dbReference>
<dbReference type="GO" id="GO:0003985">
    <property type="term" value="F:acetyl-CoA C-acetyltransferase activity"/>
    <property type="evidence" value="ECO:0007669"/>
    <property type="project" value="UniProtKB-EC"/>
</dbReference>
<dbReference type="NCBIfam" id="TIGR01930">
    <property type="entry name" value="AcCoA-C-Actrans"/>
    <property type="match status" value="1"/>
</dbReference>
<gene>
    <name evidence="10" type="ORF">C7437_102141</name>
</gene>
<dbReference type="PROSITE" id="PS00737">
    <property type="entry name" value="THIOLASE_2"/>
    <property type="match status" value="1"/>
</dbReference>
<evidence type="ECO:0000259" key="9">
    <source>
        <dbReference type="Pfam" id="PF02803"/>
    </source>
</evidence>
<dbReference type="AlphaFoldDB" id="A0A2W7MR75"/>
<dbReference type="PANTHER" id="PTHR18919:SF107">
    <property type="entry name" value="ACETYL-COA ACETYLTRANSFERASE, CYTOSOLIC"/>
    <property type="match status" value="1"/>
</dbReference>
<sequence length="392" mass="40835">MTTYIIDGARTAFGTFGGALKDVSDIDLGVIATKEAIKRSGIPVADIDEIIIGNIIHTSVSSAYLARHIGLKSGMLESSSALTLNRLCGSSMQSIVSGAQAIAVGDANVIVAGGTENMSLAPHVLRGTRFGSPNKAPLVEDMLWSTLTDEYVGCGMGMTAENLAVKYDISREEQDAFAVKSQEKAIQARDSGRFAEEIVPVTIKGRKGEVIFDTDEHIREGATVEGLAKLKPAFKKDGTVTPGNASGINDGAAAVLLASEAYVNEHNLKPLAKIVSWGVAGVDPSIMGIGPVPASKKALEKAGLTLDDIGLFELNEAFAAQSLAVVKELGVDMEKVNVNGGAVALGHPVGASGTRITYSLAVEMKKRNVRYGLASLCIGGGQGIAIILENVN</sequence>
<dbReference type="Proteomes" id="UP000248646">
    <property type="component" value="Unassembled WGS sequence"/>
</dbReference>
<dbReference type="GO" id="GO:0006635">
    <property type="term" value="P:fatty acid beta-oxidation"/>
    <property type="evidence" value="ECO:0007669"/>
    <property type="project" value="TreeGrafter"/>
</dbReference>
<proteinExistence type="inferred from homology"/>
<dbReference type="InterPro" id="IPR020617">
    <property type="entry name" value="Thiolase_C"/>
</dbReference>
<feature type="active site" description="Proton acceptor" evidence="6">
    <location>
        <position position="377"/>
    </location>
</feature>
<comment type="caution">
    <text evidence="10">The sequence shown here is derived from an EMBL/GenBank/DDBJ whole genome shotgun (WGS) entry which is preliminary data.</text>
</comment>
<dbReference type="PANTHER" id="PTHR18919">
    <property type="entry name" value="ACETYL-COA C-ACYLTRANSFERASE"/>
    <property type="match status" value="1"/>
</dbReference>
<comment type="similarity">
    <text evidence="1 7">Belongs to the thiolase-like superfamily. Thiolase family.</text>
</comment>
<evidence type="ECO:0000256" key="5">
    <source>
        <dbReference type="ARBA" id="ARBA00030755"/>
    </source>
</evidence>
<dbReference type="FunFam" id="3.40.47.10:FF:000010">
    <property type="entry name" value="Acetyl-CoA acetyltransferase (Thiolase)"/>
    <property type="match status" value="1"/>
</dbReference>
<dbReference type="EMBL" id="QKZI01000002">
    <property type="protein sequence ID" value="PZX05682.1"/>
    <property type="molecule type" value="Genomic_DNA"/>
</dbReference>
<protein>
    <recommendedName>
        <fullName evidence="2">acetyl-CoA C-acetyltransferase</fullName>
        <ecNumber evidence="2">2.3.1.9</ecNumber>
    </recommendedName>
    <alternativeName>
        <fullName evidence="5">Acetoacetyl-CoA thiolase</fullName>
    </alternativeName>
</protein>
<evidence type="ECO:0000256" key="2">
    <source>
        <dbReference type="ARBA" id="ARBA00012705"/>
    </source>
</evidence>
<dbReference type="PROSITE" id="PS00098">
    <property type="entry name" value="THIOLASE_1"/>
    <property type="match status" value="1"/>
</dbReference>
<name>A0A2W7MR75_9BACI</name>
<evidence type="ECO:0000256" key="6">
    <source>
        <dbReference type="PIRSR" id="PIRSR000429-1"/>
    </source>
</evidence>
<evidence type="ECO:0000256" key="7">
    <source>
        <dbReference type="RuleBase" id="RU003557"/>
    </source>
</evidence>
<evidence type="ECO:0000256" key="3">
    <source>
        <dbReference type="ARBA" id="ARBA00022679"/>
    </source>
</evidence>